<gene>
    <name evidence="1" type="ORF">EYF80_055030</name>
</gene>
<evidence type="ECO:0000313" key="1">
    <source>
        <dbReference type="EMBL" id="TNN34803.1"/>
    </source>
</evidence>
<reference evidence="1 2" key="1">
    <citation type="submission" date="2019-03" db="EMBL/GenBank/DDBJ databases">
        <title>First draft genome of Liparis tanakae, snailfish: a comprehensive survey of snailfish specific genes.</title>
        <authorList>
            <person name="Kim W."/>
            <person name="Song I."/>
            <person name="Jeong J.-H."/>
            <person name="Kim D."/>
            <person name="Kim S."/>
            <person name="Ryu S."/>
            <person name="Song J.Y."/>
            <person name="Lee S.K."/>
        </authorList>
    </citation>
    <scope>NUCLEOTIDE SEQUENCE [LARGE SCALE GENOMIC DNA]</scope>
    <source>
        <tissue evidence="1">Muscle</tissue>
    </source>
</reference>
<organism evidence="1 2">
    <name type="scientific">Liparis tanakae</name>
    <name type="common">Tanaka's snailfish</name>
    <dbReference type="NCBI Taxonomy" id="230148"/>
    <lineage>
        <taxon>Eukaryota</taxon>
        <taxon>Metazoa</taxon>
        <taxon>Chordata</taxon>
        <taxon>Craniata</taxon>
        <taxon>Vertebrata</taxon>
        <taxon>Euteleostomi</taxon>
        <taxon>Actinopterygii</taxon>
        <taxon>Neopterygii</taxon>
        <taxon>Teleostei</taxon>
        <taxon>Neoteleostei</taxon>
        <taxon>Acanthomorphata</taxon>
        <taxon>Eupercaria</taxon>
        <taxon>Perciformes</taxon>
        <taxon>Cottioidei</taxon>
        <taxon>Cottales</taxon>
        <taxon>Liparidae</taxon>
        <taxon>Liparis</taxon>
    </lineage>
</organism>
<name>A0A4Z2F1G4_9TELE</name>
<dbReference type="Proteomes" id="UP000314294">
    <property type="component" value="Unassembled WGS sequence"/>
</dbReference>
<keyword evidence="2" id="KW-1185">Reference proteome</keyword>
<accession>A0A4Z2F1G4</accession>
<proteinExistence type="predicted"/>
<sequence length="63" mass="6839">MEERNTPTIKAGTASHVESRAADLRPAEGLVTTVFMNMGERMLALLIYSTPKQAGNRKSSSDT</sequence>
<evidence type="ECO:0000313" key="2">
    <source>
        <dbReference type="Proteomes" id="UP000314294"/>
    </source>
</evidence>
<protein>
    <submittedName>
        <fullName evidence="1">Uncharacterized protein</fullName>
    </submittedName>
</protein>
<dbReference type="EMBL" id="SRLO01001886">
    <property type="protein sequence ID" value="TNN34803.1"/>
    <property type="molecule type" value="Genomic_DNA"/>
</dbReference>
<comment type="caution">
    <text evidence="1">The sequence shown here is derived from an EMBL/GenBank/DDBJ whole genome shotgun (WGS) entry which is preliminary data.</text>
</comment>
<dbReference type="AlphaFoldDB" id="A0A4Z2F1G4"/>